<sequence length="222" mass="25035">MNIWRSSLPRNQSSSPSSLSLLTLPSFLSLSLWPELYIHFRPSSRPGLWSSSLFTPQSQSQFMFIYLFIYTLPSSLTHSLKKTKNIHSFVQVRAPPLLARSILFAPLPLFYSPFSLLFSSFLFSLIPSHPSSLYLSFFHLYIYTYDSDAYVEQWDEETIWSGGIVDSQLVVQVAGPSSSSSSSSSQKKKRIVVAVMALIPSDPLSLFLLTPPLPFHPFPPFS</sequence>
<keyword evidence="1" id="KW-0812">Transmembrane</keyword>
<evidence type="ECO:0008006" key="4">
    <source>
        <dbReference type="Google" id="ProtNLM"/>
    </source>
</evidence>
<comment type="caution">
    <text evidence="2">The sequence shown here is derived from an EMBL/GenBank/DDBJ whole genome shotgun (WGS) entry which is preliminary data.</text>
</comment>
<evidence type="ECO:0000313" key="2">
    <source>
        <dbReference type="EMBL" id="KAA1090721.1"/>
    </source>
</evidence>
<dbReference type="EMBL" id="VSWC01000092">
    <property type="protein sequence ID" value="KAA1090721.1"/>
    <property type="molecule type" value="Genomic_DNA"/>
</dbReference>
<dbReference type="Proteomes" id="UP000324748">
    <property type="component" value="Unassembled WGS sequence"/>
</dbReference>
<organism evidence="2 3">
    <name type="scientific">Puccinia graminis f. sp. tritici</name>
    <dbReference type="NCBI Taxonomy" id="56615"/>
    <lineage>
        <taxon>Eukaryota</taxon>
        <taxon>Fungi</taxon>
        <taxon>Dikarya</taxon>
        <taxon>Basidiomycota</taxon>
        <taxon>Pucciniomycotina</taxon>
        <taxon>Pucciniomycetes</taxon>
        <taxon>Pucciniales</taxon>
        <taxon>Pucciniaceae</taxon>
        <taxon>Puccinia</taxon>
    </lineage>
</organism>
<keyword evidence="3" id="KW-1185">Reference proteome</keyword>
<keyword evidence="1" id="KW-1133">Transmembrane helix</keyword>
<protein>
    <recommendedName>
        <fullName evidence="4">Transmembrane protein</fullName>
    </recommendedName>
</protein>
<evidence type="ECO:0000313" key="3">
    <source>
        <dbReference type="Proteomes" id="UP000324748"/>
    </source>
</evidence>
<accession>A0A5B0NN23</accession>
<evidence type="ECO:0000256" key="1">
    <source>
        <dbReference type="SAM" id="Phobius"/>
    </source>
</evidence>
<proteinExistence type="predicted"/>
<keyword evidence="1" id="KW-0472">Membrane</keyword>
<gene>
    <name evidence="2" type="ORF">PGT21_011712</name>
</gene>
<dbReference type="AlphaFoldDB" id="A0A5B0NN23"/>
<name>A0A5B0NN23_PUCGR</name>
<feature type="transmembrane region" description="Helical" evidence="1">
    <location>
        <begin position="191"/>
        <end position="209"/>
    </location>
</feature>
<reference evidence="2 3" key="1">
    <citation type="submission" date="2019-05" db="EMBL/GenBank/DDBJ databases">
        <title>Emergence of the Ug99 lineage of the wheat stem rust pathogen through somatic hybridization.</title>
        <authorList>
            <person name="Li F."/>
            <person name="Upadhyaya N.M."/>
            <person name="Sperschneider J."/>
            <person name="Matny O."/>
            <person name="Nguyen-Phuc H."/>
            <person name="Mago R."/>
            <person name="Raley C."/>
            <person name="Miller M.E."/>
            <person name="Silverstein K.A.T."/>
            <person name="Henningsen E."/>
            <person name="Hirsch C.D."/>
            <person name="Visser B."/>
            <person name="Pretorius Z.A."/>
            <person name="Steffenson B.J."/>
            <person name="Schwessinger B."/>
            <person name="Dodds P.N."/>
            <person name="Figueroa M."/>
        </authorList>
    </citation>
    <scope>NUCLEOTIDE SEQUENCE [LARGE SCALE GENOMIC DNA]</scope>
    <source>
        <strain evidence="2">21-0</strain>
    </source>
</reference>